<feature type="chain" id="PRO_5005895131" evidence="1">
    <location>
        <begin position="21"/>
        <end position="259"/>
    </location>
</feature>
<dbReference type="Proteomes" id="UP000046392">
    <property type="component" value="Unplaced"/>
</dbReference>
<evidence type="ECO:0000313" key="3">
    <source>
        <dbReference type="WBParaSite" id="SPAL_0001097400.1"/>
    </source>
</evidence>
<keyword evidence="2" id="KW-1185">Reference proteome</keyword>
<organism evidence="2 3">
    <name type="scientific">Strongyloides papillosus</name>
    <name type="common">Intestinal threadworm</name>
    <dbReference type="NCBI Taxonomy" id="174720"/>
    <lineage>
        <taxon>Eukaryota</taxon>
        <taxon>Metazoa</taxon>
        <taxon>Ecdysozoa</taxon>
        <taxon>Nematoda</taxon>
        <taxon>Chromadorea</taxon>
        <taxon>Rhabditida</taxon>
        <taxon>Tylenchina</taxon>
        <taxon>Panagrolaimomorpha</taxon>
        <taxon>Strongyloidoidea</taxon>
        <taxon>Strongyloididae</taxon>
        <taxon>Strongyloides</taxon>
    </lineage>
</organism>
<evidence type="ECO:0000313" key="2">
    <source>
        <dbReference type="Proteomes" id="UP000046392"/>
    </source>
</evidence>
<feature type="signal peptide" evidence="1">
    <location>
        <begin position="1"/>
        <end position="20"/>
    </location>
</feature>
<sequence>MKRLLQLVWILALYSITVNSVDLKSLFNESIPYTPPDHSKLVKMYNVQSNTKIIAVKCYSSQPNRQEAHKGIDLQYNPDGITYNLRQIKNLEEENYVWVVSPISNSGKKYINCGELKDKNTKHPVGYNYIIPSGDNTNKLKEKELYPPTGQNYFTFHYSESTGLRDYDVMPKKFEGDITYVFKVVDGRFDQVLEPDYIIKDPSPHYSSNQKVVVTAHVTGNITDKNDKEGKDIENSTDKIGAFSSIIFSIMFILNRIIH</sequence>
<reference evidence="3" key="1">
    <citation type="submission" date="2017-02" db="UniProtKB">
        <authorList>
            <consortium name="WormBaseParasite"/>
        </authorList>
    </citation>
    <scope>IDENTIFICATION</scope>
</reference>
<evidence type="ECO:0000256" key="1">
    <source>
        <dbReference type="SAM" id="SignalP"/>
    </source>
</evidence>
<keyword evidence="1" id="KW-0732">Signal</keyword>
<name>A0A0N5BYX5_STREA</name>
<protein>
    <submittedName>
        <fullName evidence="3">Ephrin RBD domain-containing protein</fullName>
    </submittedName>
</protein>
<dbReference type="AlphaFoldDB" id="A0A0N5BYX5"/>
<dbReference type="WBParaSite" id="SPAL_0001097400.1">
    <property type="protein sequence ID" value="SPAL_0001097400.1"/>
    <property type="gene ID" value="SPAL_0001097400"/>
</dbReference>
<accession>A0A0N5BYX5</accession>
<proteinExistence type="predicted"/>